<protein>
    <recommendedName>
        <fullName evidence="9">BZIP domain-containing protein</fullName>
    </recommendedName>
</protein>
<feature type="region of interest" description="Disordered" evidence="8">
    <location>
        <begin position="1"/>
        <end position="131"/>
    </location>
</feature>
<dbReference type="SMART" id="SM00338">
    <property type="entry name" value="BRLZ"/>
    <property type="match status" value="1"/>
</dbReference>
<reference evidence="10 11" key="1">
    <citation type="journal article" date="2018" name="IMA Fungus">
        <title>IMA Genome-F 9: Draft genome sequence of Annulohypoxylon stygium, Aspergillus mulundensis, Berkeleyomyces basicola (syn. Thielaviopsis basicola), Ceratocystis smalleyi, two Cercospora beticola strains, Coleophoma cylindrospora, Fusarium fracticaudum, Phialophora cf. hyalina, and Morchella septimelata.</title>
        <authorList>
            <person name="Wingfield B.D."/>
            <person name="Bills G.F."/>
            <person name="Dong Y."/>
            <person name="Huang W."/>
            <person name="Nel W.J."/>
            <person name="Swalarsk-Parry B.S."/>
            <person name="Vaghefi N."/>
            <person name="Wilken P.M."/>
            <person name="An Z."/>
            <person name="de Beer Z.W."/>
            <person name="De Vos L."/>
            <person name="Chen L."/>
            <person name="Duong T.A."/>
            <person name="Gao Y."/>
            <person name="Hammerbacher A."/>
            <person name="Kikkert J.R."/>
            <person name="Li Y."/>
            <person name="Li H."/>
            <person name="Li K."/>
            <person name="Li Q."/>
            <person name="Liu X."/>
            <person name="Ma X."/>
            <person name="Naidoo K."/>
            <person name="Pethybridge S.J."/>
            <person name="Sun J."/>
            <person name="Steenkamp E.T."/>
            <person name="van der Nest M.A."/>
            <person name="van Wyk S."/>
            <person name="Wingfield M.J."/>
            <person name="Xiong C."/>
            <person name="Yue Q."/>
            <person name="Zhang X."/>
        </authorList>
    </citation>
    <scope>NUCLEOTIDE SEQUENCE [LARGE SCALE GENOMIC DNA]</scope>
    <source>
        <strain evidence="10 11">BP6252</strain>
    </source>
</reference>
<keyword evidence="5" id="KW-0804">Transcription</keyword>
<dbReference type="EMBL" id="PDLM01000014">
    <property type="protein sequence ID" value="RDW62261.1"/>
    <property type="molecule type" value="Genomic_DNA"/>
</dbReference>
<evidence type="ECO:0000256" key="2">
    <source>
        <dbReference type="ARBA" id="ARBA00007163"/>
    </source>
</evidence>
<dbReference type="SUPFAM" id="SSF57959">
    <property type="entry name" value="Leucine zipper domain"/>
    <property type="match status" value="1"/>
</dbReference>
<keyword evidence="7" id="KW-0539">Nucleus</keyword>
<evidence type="ECO:0000256" key="1">
    <source>
        <dbReference type="ARBA" id="ARBA00004123"/>
    </source>
</evidence>
<feature type="domain" description="BZIP" evidence="9">
    <location>
        <begin position="104"/>
        <end position="167"/>
    </location>
</feature>
<keyword evidence="4" id="KW-0238">DNA-binding</keyword>
<dbReference type="OrthoDB" id="674948at2759"/>
<feature type="compositionally biased region" description="Polar residues" evidence="8">
    <location>
        <begin position="20"/>
        <end position="29"/>
    </location>
</feature>
<dbReference type="Gene3D" id="1.20.5.170">
    <property type="match status" value="1"/>
</dbReference>
<dbReference type="GO" id="GO:0003677">
    <property type="term" value="F:DNA binding"/>
    <property type="evidence" value="ECO:0007669"/>
    <property type="project" value="UniProtKB-KW"/>
</dbReference>
<evidence type="ECO:0000256" key="6">
    <source>
        <dbReference type="ARBA" id="ARBA00023230"/>
    </source>
</evidence>
<evidence type="ECO:0000313" key="11">
    <source>
        <dbReference type="Proteomes" id="UP000256645"/>
    </source>
</evidence>
<evidence type="ECO:0000256" key="5">
    <source>
        <dbReference type="ARBA" id="ARBA00023163"/>
    </source>
</evidence>
<feature type="compositionally biased region" description="Basic and acidic residues" evidence="8">
    <location>
        <begin position="121"/>
        <end position="131"/>
    </location>
</feature>
<sequence>MSTPNLKFEHSPAESLVDSFVSTPGTQYPSLFGTMDPQEAMTPQSFDNDDSMFGGSVRASSIMEETPAPEKKPVKKRKSWGQQLPEPKTNLPPRKRAKTEDEKEQRRVERVLRNRRAAQSSRERKRQEVEALEAEKRAIERRNQDLEMRLADMEAKFMMAQQQLEQLTGNMAGGNITVFRGSSVASSPRQTDQLRQTSPVTFSQELFTSQDADKRPSISQQSISDLHHSPRTFYRYDTTSCRDVVRPAVSVGRTTALDDFNTSNLPSLSSHGIDDLPHDGFEQYLDLPHAPNSNSHIFDFGVTPTTESFDSKFDHLDGNHGILFEDFNINDFLHQDDLMQSAPEVQSSDPAAQTTALLQPPFGAATYARDKGGNAVSV</sequence>
<gene>
    <name evidence="10" type="ORF">BP6252_11694</name>
</gene>
<dbReference type="GO" id="GO:0005634">
    <property type="term" value="C:nucleus"/>
    <property type="evidence" value="ECO:0007669"/>
    <property type="project" value="UniProtKB-SubCell"/>
</dbReference>
<evidence type="ECO:0000256" key="7">
    <source>
        <dbReference type="ARBA" id="ARBA00023242"/>
    </source>
</evidence>
<dbReference type="PANTHER" id="PTHR46714">
    <property type="entry name" value="TRANSCRIPTIONAL ACTIVATOR HAC1"/>
    <property type="match status" value="1"/>
</dbReference>
<dbReference type="InterPro" id="IPR046347">
    <property type="entry name" value="bZIP_sf"/>
</dbReference>
<keyword evidence="6" id="KW-0834">Unfolded protein response</keyword>
<organism evidence="10 11">
    <name type="scientific">Coleophoma cylindrospora</name>
    <dbReference type="NCBI Taxonomy" id="1849047"/>
    <lineage>
        <taxon>Eukaryota</taxon>
        <taxon>Fungi</taxon>
        <taxon>Dikarya</taxon>
        <taxon>Ascomycota</taxon>
        <taxon>Pezizomycotina</taxon>
        <taxon>Leotiomycetes</taxon>
        <taxon>Helotiales</taxon>
        <taxon>Dermateaceae</taxon>
        <taxon>Coleophoma</taxon>
    </lineage>
</organism>
<feature type="compositionally biased region" description="Basic and acidic residues" evidence="8">
    <location>
        <begin position="98"/>
        <end position="112"/>
    </location>
</feature>
<dbReference type="GO" id="GO:0000981">
    <property type="term" value="F:DNA-binding transcription factor activity, RNA polymerase II-specific"/>
    <property type="evidence" value="ECO:0007669"/>
    <property type="project" value="InterPro"/>
</dbReference>
<dbReference type="PROSITE" id="PS50217">
    <property type="entry name" value="BZIP"/>
    <property type="match status" value="1"/>
</dbReference>
<evidence type="ECO:0000256" key="8">
    <source>
        <dbReference type="SAM" id="MobiDB-lite"/>
    </source>
</evidence>
<comment type="caution">
    <text evidence="10">The sequence shown here is derived from an EMBL/GenBank/DDBJ whole genome shotgun (WGS) entry which is preliminary data.</text>
</comment>
<comment type="similarity">
    <text evidence="2">Belongs to the bZIP family.</text>
</comment>
<keyword evidence="11" id="KW-1185">Reference proteome</keyword>
<dbReference type="GO" id="GO:0006986">
    <property type="term" value="P:response to unfolded protein"/>
    <property type="evidence" value="ECO:0007669"/>
    <property type="project" value="UniProtKB-KW"/>
</dbReference>
<comment type="subcellular location">
    <subcellularLocation>
        <location evidence="1">Nucleus</location>
    </subcellularLocation>
</comment>
<dbReference type="CDD" id="cd14710">
    <property type="entry name" value="bZIP_HAC1-like"/>
    <property type="match status" value="1"/>
</dbReference>
<dbReference type="InterPro" id="IPR004827">
    <property type="entry name" value="bZIP"/>
</dbReference>
<dbReference type="InterPro" id="IPR044280">
    <property type="entry name" value="Hac1/HY5"/>
</dbReference>
<evidence type="ECO:0000256" key="4">
    <source>
        <dbReference type="ARBA" id="ARBA00023125"/>
    </source>
</evidence>
<keyword evidence="3" id="KW-0805">Transcription regulation</keyword>
<dbReference type="AlphaFoldDB" id="A0A3D8QKL0"/>
<dbReference type="GO" id="GO:0045944">
    <property type="term" value="P:positive regulation of transcription by RNA polymerase II"/>
    <property type="evidence" value="ECO:0007669"/>
    <property type="project" value="InterPro"/>
</dbReference>
<evidence type="ECO:0000259" key="9">
    <source>
        <dbReference type="PROSITE" id="PS50217"/>
    </source>
</evidence>
<accession>A0A3D8QKL0</accession>
<evidence type="ECO:0000256" key="3">
    <source>
        <dbReference type="ARBA" id="ARBA00023015"/>
    </source>
</evidence>
<proteinExistence type="inferred from homology"/>
<dbReference type="STRING" id="1849047.A0A3D8QKL0"/>
<dbReference type="PANTHER" id="PTHR46714:SF6">
    <property type="entry name" value="TRANSCRIPTIONAL ACTIVATOR HAC1"/>
    <property type="match status" value="1"/>
</dbReference>
<dbReference type="Proteomes" id="UP000256645">
    <property type="component" value="Unassembled WGS sequence"/>
</dbReference>
<evidence type="ECO:0000313" key="10">
    <source>
        <dbReference type="EMBL" id="RDW62261.1"/>
    </source>
</evidence>
<name>A0A3D8QKL0_9HELO</name>